<dbReference type="InterPro" id="IPR017972">
    <property type="entry name" value="Cyt_P450_CS"/>
</dbReference>
<proteinExistence type="inferred from homology"/>
<dbReference type="EMBL" id="CP022685">
    <property type="protein sequence ID" value="ATL26239.1"/>
    <property type="molecule type" value="Genomic_DNA"/>
</dbReference>
<keyword evidence="2" id="KW-0349">Heme</keyword>
<sequence>MKMTDTAQEQTAPGCPVSLADRTRAWSLYQPWLQQDPVSHWEEMREAGPIFRSEEAGGFWILTRYEDIEWAARTPEIFSSAELAIPHRQIFPEKQIPIQLDGDEHRKWRQTLSSLFNPGVVNHFTPQIRQAAADAIAKIEGRDSCEFVSEFAVELPAETFLINFGIGREYLKSLLDHKNWLRREGIPNARTDAELREANRPLWQFFSDAIDRRRAEDTEGRRDVISQMLRTTYDGRPPTQDEMVNALFVSMLASLDSTTAALSMVFDYLSKHPETQRLIVAEPEKIPAVVQELLRHEPVSSTGRLVTQDVERHGVTMRKGDRVLLSWGMSGLDPDVFENPHEVNFERETTRQLAFGVGPHRCLGMHVARRIIQIALEEWHTRLPAYRQAPDSRPIRHYSPTRGLLNLDLVFEDGQEDGQ</sequence>
<keyword evidence="2" id="KW-0503">Monooxygenase</keyword>
<comment type="similarity">
    <text evidence="1 2">Belongs to the cytochrome P450 family.</text>
</comment>
<dbReference type="GO" id="GO:0004497">
    <property type="term" value="F:monooxygenase activity"/>
    <property type="evidence" value="ECO:0007669"/>
    <property type="project" value="UniProtKB-KW"/>
</dbReference>
<dbReference type="PANTHER" id="PTHR46696">
    <property type="entry name" value="P450, PUTATIVE (EUROFUNG)-RELATED"/>
    <property type="match status" value="1"/>
</dbReference>
<organism evidence="3 4">
    <name type="scientific">Streptomyces formicae</name>
    <dbReference type="NCBI Taxonomy" id="1616117"/>
    <lineage>
        <taxon>Bacteria</taxon>
        <taxon>Bacillati</taxon>
        <taxon>Actinomycetota</taxon>
        <taxon>Actinomycetes</taxon>
        <taxon>Kitasatosporales</taxon>
        <taxon>Streptomycetaceae</taxon>
        <taxon>Streptomyces</taxon>
    </lineage>
</organism>
<dbReference type="InterPro" id="IPR001128">
    <property type="entry name" value="Cyt_P450"/>
</dbReference>
<evidence type="ECO:0000313" key="4">
    <source>
        <dbReference type="Proteomes" id="UP000221011"/>
    </source>
</evidence>
<evidence type="ECO:0000313" key="3">
    <source>
        <dbReference type="EMBL" id="ATL26239.1"/>
    </source>
</evidence>
<dbReference type="AlphaFoldDB" id="A0A291Q3E9"/>
<dbReference type="GO" id="GO:0005506">
    <property type="term" value="F:iron ion binding"/>
    <property type="evidence" value="ECO:0007669"/>
    <property type="project" value="InterPro"/>
</dbReference>
<keyword evidence="2" id="KW-0560">Oxidoreductase</keyword>
<accession>A0A291Q3E9</accession>
<dbReference type="Gene3D" id="1.10.630.10">
    <property type="entry name" value="Cytochrome P450"/>
    <property type="match status" value="1"/>
</dbReference>
<dbReference type="PRINTS" id="PR00385">
    <property type="entry name" value="P450"/>
</dbReference>
<gene>
    <name evidence="3" type="ORF">KY5_1221c</name>
</gene>
<dbReference type="InterPro" id="IPR002397">
    <property type="entry name" value="Cyt_P450_B"/>
</dbReference>
<reference evidence="3 4" key="1">
    <citation type="submission" date="2017-08" db="EMBL/GenBank/DDBJ databases">
        <title>Complete Genome Sequence of Streptomyces formicae KY5, the formicamycin producer.</title>
        <authorList>
            <person name="Holmes N.A."/>
            <person name="Devine R."/>
            <person name="Qin Z."/>
            <person name="Seipke R.F."/>
            <person name="Wilkinson B."/>
            <person name="Hutchings M.I."/>
        </authorList>
    </citation>
    <scope>NUCLEOTIDE SEQUENCE [LARGE SCALE GENOMIC DNA]</scope>
    <source>
        <strain evidence="3 4">KY5</strain>
    </source>
</reference>
<dbReference type="SUPFAM" id="SSF48264">
    <property type="entry name" value="Cytochrome P450"/>
    <property type="match status" value="1"/>
</dbReference>
<name>A0A291Q3E9_9ACTN</name>
<dbReference type="GO" id="GO:0020037">
    <property type="term" value="F:heme binding"/>
    <property type="evidence" value="ECO:0007669"/>
    <property type="project" value="InterPro"/>
</dbReference>
<dbReference type="InterPro" id="IPR036396">
    <property type="entry name" value="Cyt_P450_sf"/>
</dbReference>
<dbReference type="Proteomes" id="UP000221011">
    <property type="component" value="Chromosome"/>
</dbReference>
<keyword evidence="2" id="KW-0408">Iron</keyword>
<protein>
    <submittedName>
        <fullName evidence="3">Putative cytochrome P450 hydroxylase</fullName>
    </submittedName>
</protein>
<evidence type="ECO:0000256" key="2">
    <source>
        <dbReference type="RuleBase" id="RU000461"/>
    </source>
</evidence>
<dbReference type="KEGG" id="sfk:KY5_1221c"/>
<dbReference type="GO" id="GO:0016705">
    <property type="term" value="F:oxidoreductase activity, acting on paired donors, with incorporation or reduction of molecular oxygen"/>
    <property type="evidence" value="ECO:0007669"/>
    <property type="project" value="InterPro"/>
</dbReference>
<dbReference type="PANTHER" id="PTHR46696:SF6">
    <property type="entry name" value="P450, PUTATIVE (EUROFUNG)-RELATED"/>
    <property type="match status" value="1"/>
</dbReference>
<evidence type="ECO:0000256" key="1">
    <source>
        <dbReference type="ARBA" id="ARBA00010617"/>
    </source>
</evidence>
<keyword evidence="2" id="KW-0479">Metal-binding</keyword>
<keyword evidence="4" id="KW-1185">Reference proteome</keyword>
<dbReference type="PRINTS" id="PR00359">
    <property type="entry name" value="BP450"/>
</dbReference>
<dbReference type="Pfam" id="PF00067">
    <property type="entry name" value="p450"/>
    <property type="match status" value="1"/>
</dbReference>
<dbReference type="PROSITE" id="PS00086">
    <property type="entry name" value="CYTOCHROME_P450"/>
    <property type="match status" value="1"/>
</dbReference>